<evidence type="ECO:0000256" key="4">
    <source>
        <dbReference type="SAM" id="MobiDB-lite"/>
    </source>
</evidence>
<dbReference type="Proteomes" id="UP000594638">
    <property type="component" value="Unassembled WGS sequence"/>
</dbReference>
<organism evidence="6 7">
    <name type="scientific">Olea europaea subsp. europaea</name>
    <dbReference type="NCBI Taxonomy" id="158383"/>
    <lineage>
        <taxon>Eukaryota</taxon>
        <taxon>Viridiplantae</taxon>
        <taxon>Streptophyta</taxon>
        <taxon>Embryophyta</taxon>
        <taxon>Tracheophyta</taxon>
        <taxon>Spermatophyta</taxon>
        <taxon>Magnoliopsida</taxon>
        <taxon>eudicotyledons</taxon>
        <taxon>Gunneridae</taxon>
        <taxon>Pentapetalae</taxon>
        <taxon>asterids</taxon>
        <taxon>lamiids</taxon>
        <taxon>Lamiales</taxon>
        <taxon>Oleaceae</taxon>
        <taxon>Oleeae</taxon>
        <taxon>Olea</taxon>
    </lineage>
</organism>
<feature type="coiled-coil region" evidence="3">
    <location>
        <begin position="366"/>
        <end position="407"/>
    </location>
</feature>
<dbReference type="OrthoDB" id="1898513at2759"/>
<feature type="coiled-coil region" evidence="3">
    <location>
        <begin position="260"/>
        <end position="308"/>
    </location>
</feature>
<evidence type="ECO:0000313" key="6">
    <source>
        <dbReference type="EMBL" id="CAA3003582.1"/>
    </source>
</evidence>
<feature type="domain" description="NAB" evidence="5">
    <location>
        <begin position="9"/>
        <end position="89"/>
    </location>
</feature>
<dbReference type="AlphaFoldDB" id="A0A8S0TKN2"/>
<accession>A0A8S0TKN2</accession>
<feature type="coiled-coil region" evidence="3">
    <location>
        <begin position="468"/>
        <end position="495"/>
    </location>
</feature>
<sequence length="557" mass="64601">MENEEIKSDSLMWYNHTSPEISKFIAEDVEEIDQRIKDMLELIEHNGDFSLEKVDSYHLKRDELIAHVTEFSRRYHLLAERYSGLTGELHRYVQSGSKMQNNEAQVFVSQQSPSTLTPDKKLMMQEFEGGDFTFNLSVSSGRCTSDISLNEGSRFILLSSDSDSESCNSSPNDHLSPPPTRKLPKHEILNIETELSALEDDVDLTKRDHSNDTQKVVDGGRYEEMLKRISTYEEQLRVCHQKLRFSEAEIARMKSEQEKNASLLVKLGSLETQLESANREIQMHEVHMQKENRKVSQLQMQIAVLEKSEKCRALDLQECMLKNNADLAERDYEITKLTAALNDASENFASETAQLKSRIFNLSERLTTQEARTEEWELQCESLANEIKQCEANKNEMKRMHEAQEASWLDEMERITLELYEKNECVNTMNEDLDRVKLEFDALWAEKDDLNAKLLTLCAEQSFRDKQVQETEGRLQQLHSENVQLSAESQNANKVTDELRSRVEELGKEVERQRVLILDRAEEKREAIRQLCFAIEHYRNQNEKLRCACKRPAVMVS</sequence>
<proteinExistence type="inferred from homology"/>
<dbReference type="Gramene" id="OE9A082714T1">
    <property type="protein sequence ID" value="OE9A082714C1"/>
    <property type="gene ID" value="OE9A082714"/>
</dbReference>
<comment type="similarity">
    <text evidence="2">Belongs to the NET family.</text>
</comment>
<evidence type="ECO:0000256" key="2">
    <source>
        <dbReference type="ARBA" id="ARBA00038006"/>
    </source>
</evidence>
<dbReference type="PANTHER" id="PTHR32258">
    <property type="entry name" value="PROTEIN NETWORKED 4A"/>
    <property type="match status" value="1"/>
</dbReference>
<dbReference type="PROSITE" id="PS51774">
    <property type="entry name" value="NAB"/>
    <property type="match status" value="1"/>
</dbReference>
<gene>
    <name evidence="6" type="ORF">OLEA9_A082714</name>
</gene>
<dbReference type="EMBL" id="CACTIH010005989">
    <property type="protein sequence ID" value="CAA3003582.1"/>
    <property type="molecule type" value="Genomic_DNA"/>
</dbReference>
<dbReference type="PANTHER" id="PTHR32258:SF14">
    <property type="entry name" value="GB|AAF19561.1"/>
    <property type="match status" value="1"/>
</dbReference>
<evidence type="ECO:0000256" key="1">
    <source>
        <dbReference type="ARBA" id="ARBA00023054"/>
    </source>
</evidence>
<dbReference type="InterPro" id="IPR011684">
    <property type="entry name" value="NAB"/>
</dbReference>
<keyword evidence="7" id="KW-1185">Reference proteome</keyword>
<evidence type="ECO:0000259" key="5">
    <source>
        <dbReference type="PROSITE" id="PS51774"/>
    </source>
</evidence>
<reference evidence="6 7" key="1">
    <citation type="submission" date="2019-12" db="EMBL/GenBank/DDBJ databases">
        <authorList>
            <person name="Alioto T."/>
            <person name="Alioto T."/>
            <person name="Gomez Garrido J."/>
        </authorList>
    </citation>
    <scope>NUCLEOTIDE SEQUENCE [LARGE SCALE GENOMIC DNA]</scope>
</reference>
<dbReference type="Pfam" id="PF07765">
    <property type="entry name" value="KIP1"/>
    <property type="match status" value="1"/>
</dbReference>
<evidence type="ECO:0000256" key="3">
    <source>
        <dbReference type="SAM" id="Coils"/>
    </source>
</evidence>
<dbReference type="GO" id="GO:0005774">
    <property type="term" value="C:vacuolar membrane"/>
    <property type="evidence" value="ECO:0007669"/>
    <property type="project" value="TreeGrafter"/>
</dbReference>
<keyword evidence="1 3" id="KW-0175">Coiled coil</keyword>
<protein>
    <submittedName>
        <fullName evidence="6">NETWORKED 4B</fullName>
    </submittedName>
</protein>
<feature type="region of interest" description="Disordered" evidence="4">
    <location>
        <begin position="160"/>
        <end position="184"/>
    </location>
</feature>
<dbReference type="InterPro" id="IPR051861">
    <property type="entry name" value="NET_actin-binding_domain"/>
</dbReference>
<comment type="caution">
    <text evidence="6">The sequence shown here is derived from an EMBL/GenBank/DDBJ whole genome shotgun (WGS) entry which is preliminary data.</text>
</comment>
<feature type="compositionally biased region" description="Low complexity" evidence="4">
    <location>
        <begin position="160"/>
        <end position="173"/>
    </location>
</feature>
<name>A0A8S0TKN2_OLEEU</name>
<evidence type="ECO:0000313" key="7">
    <source>
        <dbReference type="Proteomes" id="UP000594638"/>
    </source>
</evidence>
<dbReference type="GO" id="GO:0003779">
    <property type="term" value="F:actin binding"/>
    <property type="evidence" value="ECO:0007669"/>
    <property type="project" value="InterPro"/>
</dbReference>
<dbReference type="Gramene" id="OE9A082714T2">
    <property type="protein sequence ID" value="OE9A082714C2"/>
    <property type="gene ID" value="OE9A082714"/>
</dbReference>